<evidence type="ECO:0000256" key="1">
    <source>
        <dbReference type="ARBA" id="ARBA00022999"/>
    </source>
</evidence>
<reference evidence="6" key="1">
    <citation type="submission" date="2025-08" db="UniProtKB">
        <authorList>
            <consortium name="RefSeq"/>
        </authorList>
    </citation>
    <scope>IDENTIFICATION</scope>
</reference>
<evidence type="ECO:0000256" key="3">
    <source>
        <dbReference type="SAM" id="MobiDB-lite"/>
    </source>
</evidence>
<dbReference type="KEGG" id="alim:106532905"/>
<dbReference type="InterPro" id="IPR000980">
    <property type="entry name" value="SH2"/>
</dbReference>
<dbReference type="Gene3D" id="3.30.505.10">
    <property type="entry name" value="SH2 domain"/>
    <property type="match status" value="1"/>
</dbReference>
<keyword evidence="1 2" id="KW-0727">SH2 domain</keyword>
<feature type="compositionally biased region" description="Polar residues" evidence="3">
    <location>
        <begin position="256"/>
        <end position="287"/>
    </location>
</feature>
<feature type="region of interest" description="Disordered" evidence="3">
    <location>
        <begin position="321"/>
        <end position="412"/>
    </location>
</feature>
<dbReference type="AlphaFoldDB" id="A0A2I4CWZ3"/>
<dbReference type="SMART" id="SM00252">
    <property type="entry name" value="SH2"/>
    <property type="match status" value="1"/>
</dbReference>
<accession>A0A2I4CWZ3</accession>
<protein>
    <submittedName>
        <fullName evidence="6">SH2 domain-containing protein 7</fullName>
    </submittedName>
</protein>
<evidence type="ECO:0000259" key="4">
    <source>
        <dbReference type="PROSITE" id="PS50001"/>
    </source>
</evidence>
<feature type="domain" description="SH2" evidence="4">
    <location>
        <begin position="33"/>
        <end position="109"/>
    </location>
</feature>
<gene>
    <name evidence="6" type="primary">LOC106532905</name>
</gene>
<dbReference type="RefSeq" id="XP_013884526.1">
    <property type="nucleotide sequence ID" value="XM_014029072.1"/>
</dbReference>
<evidence type="ECO:0000313" key="5">
    <source>
        <dbReference type="Proteomes" id="UP000192220"/>
    </source>
</evidence>
<dbReference type="GO" id="GO:0005737">
    <property type="term" value="C:cytoplasm"/>
    <property type="evidence" value="ECO:0007669"/>
    <property type="project" value="TreeGrafter"/>
</dbReference>
<sequence length="424" mass="46788">MEAEGGGLKELVLRWFTEKQAPLILHNGNFPDWFQGMASRREAEDVLEDKSLGSFLIRLSDKTIGYILSYRGHDRCRHFVISQNPQGQFVIGGDSQVFSSLLELIEHYKVCPIQPFGEFLTCTSSQEDTDLYDVVNAKTTSGVSVQALRTLWDQRKDDVADSGKKQQIQQQQLRNGPLPAPVPALPPKFKNRKLTGTVSVDAAPPSQVLPPVPKRGIPLGFSLSGSLPDTTSYPGETQTRSNTPQRPPTGPKPAPSTDSFNPSDSRSPDVSQAESRSQSLPYLGSSTSDEDDHCNQLGVLFITPSSSPKRVTCQTYSIHAPPEALTSSRPEQPSDELEGEDVRTNPLYQSSEAPRGGPAQQGDRMYSEVPQDPPRPTDDTYELIPGEVSPVQNNTYESVDDMKAKKPKSTWGKSNLKWKNFMKK</sequence>
<dbReference type="GeneID" id="106532905"/>
<name>A0A2I4CWZ3_AUSLI</name>
<dbReference type="PRINTS" id="PR00401">
    <property type="entry name" value="SH2DOMAIN"/>
</dbReference>
<evidence type="ECO:0000313" key="6">
    <source>
        <dbReference type="RefSeq" id="XP_013884526.1"/>
    </source>
</evidence>
<keyword evidence="5" id="KW-1185">Reference proteome</keyword>
<feature type="compositionally biased region" description="Pro residues" evidence="3">
    <location>
        <begin position="245"/>
        <end position="254"/>
    </location>
</feature>
<dbReference type="PANTHER" id="PTHR14388">
    <property type="entry name" value="T CELL-SPECIFIC ADAPTER PROTEIN TSAD"/>
    <property type="match status" value="1"/>
</dbReference>
<dbReference type="PANTHER" id="PTHR14388:SF6">
    <property type="entry name" value="SH2 DOMAIN-CONTAINING PROTEIN 7"/>
    <property type="match status" value="1"/>
</dbReference>
<organism evidence="5 6">
    <name type="scientific">Austrofundulus limnaeus</name>
    <name type="common">Annual killifish</name>
    <dbReference type="NCBI Taxonomy" id="52670"/>
    <lineage>
        <taxon>Eukaryota</taxon>
        <taxon>Metazoa</taxon>
        <taxon>Chordata</taxon>
        <taxon>Craniata</taxon>
        <taxon>Vertebrata</taxon>
        <taxon>Euteleostomi</taxon>
        <taxon>Actinopterygii</taxon>
        <taxon>Neopterygii</taxon>
        <taxon>Teleostei</taxon>
        <taxon>Neoteleostei</taxon>
        <taxon>Acanthomorphata</taxon>
        <taxon>Ovalentaria</taxon>
        <taxon>Atherinomorphae</taxon>
        <taxon>Cyprinodontiformes</taxon>
        <taxon>Rivulidae</taxon>
        <taxon>Austrofundulus</taxon>
    </lineage>
</organism>
<proteinExistence type="predicted"/>
<dbReference type="InParanoid" id="A0A2I4CWZ3"/>
<dbReference type="InterPro" id="IPR036860">
    <property type="entry name" value="SH2_dom_sf"/>
</dbReference>
<dbReference type="PROSITE" id="PS50001">
    <property type="entry name" value="SH2"/>
    <property type="match status" value="1"/>
</dbReference>
<dbReference type="SUPFAM" id="SSF55550">
    <property type="entry name" value="SH2 domain"/>
    <property type="match status" value="1"/>
</dbReference>
<feature type="region of interest" description="Disordered" evidence="3">
    <location>
        <begin position="156"/>
        <end position="291"/>
    </location>
</feature>
<evidence type="ECO:0000256" key="2">
    <source>
        <dbReference type="PROSITE-ProRule" id="PRU00191"/>
    </source>
</evidence>
<dbReference type="Pfam" id="PF00017">
    <property type="entry name" value="SH2"/>
    <property type="match status" value="1"/>
</dbReference>
<feature type="compositionally biased region" description="Polar residues" evidence="3">
    <location>
        <begin position="223"/>
        <end position="244"/>
    </location>
</feature>
<dbReference type="Proteomes" id="UP000192220">
    <property type="component" value="Unplaced"/>
</dbReference>
<dbReference type="OrthoDB" id="6108017at2759"/>